<dbReference type="RefSeq" id="WP_072851455.1">
    <property type="nucleotide sequence ID" value="NZ_FRAH01000035.1"/>
</dbReference>
<dbReference type="InterPro" id="IPR014235">
    <property type="entry name" value="Spore_PdaA"/>
</dbReference>
<dbReference type="Pfam" id="PF01522">
    <property type="entry name" value="Polysacc_deac_1"/>
    <property type="match status" value="1"/>
</dbReference>
<protein>
    <submittedName>
        <fullName evidence="2">Peptidoglycan-N-acetylmuramic acid deacetylase</fullName>
    </submittedName>
</protein>
<evidence type="ECO:0000313" key="2">
    <source>
        <dbReference type="EMBL" id="SHK61665.1"/>
    </source>
</evidence>
<name>A0A1M6TX97_9FIRM</name>
<dbReference type="NCBIfam" id="TIGR02884">
    <property type="entry name" value="spore_pdaA"/>
    <property type="match status" value="1"/>
</dbReference>
<dbReference type="PANTHER" id="PTHR10587:SF78">
    <property type="entry name" value="PEPTIDOGLYCAN-N-ACETYLMURAMIC ACID DEACETYLASE PDAA"/>
    <property type="match status" value="1"/>
</dbReference>
<gene>
    <name evidence="2" type="ORF">SAMN02745138_02043</name>
</gene>
<dbReference type="Proteomes" id="UP000183975">
    <property type="component" value="Unassembled WGS sequence"/>
</dbReference>
<dbReference type="CDD" id="cd10948">
    <property type="entry name" value="CE4_BsPdaA_like"/>
    <property type="match status" value="1"/>
</dbReference>
<proteinExistence type="predicted"/>
<dbReference type="GO" id="GO:0016020">
    <property type="term" value="C:membrane"/>
    <property type="evidence" value="ECO:0007669"/>
    <property type="project" value="TreeGrafter"/>
</dbReference>
<dbReference type="EMBL" id="FRAH01000035">
    <property type="protein sequence ID" value="SHK61665.1"/>
    <property type="molecule type" value="Genomic_DNA"/>
</dbReference>
<dbReference type="GO" id="GO:0016810">
    <property type="term" value="F:hydrolase activity, acting on carbon-nitrogen (but not peptide) bonds"/>
    <property type="evidence" value="ECO:0007669"/>
    <property type="project" value="InterPro"/>
</dbReference>
<organism evidence="2 3">
    <name type="scientific">Anaerotignum lactatifermentans DSM 14214</name>
    <dbReference type="NCBI Taxonomy" id="1121323"/>
    <lineage>
        <taxon>Bacteria</taxon>
        <taxon>Bacillati</taxon>
        <taxon>Bacillota</taxon>
        <taxon>Clostridia</taxon>
        <taxon>Lachnospirales</taxon>
        <taxon>Anaerotignaceae</taxon>
        <taxon>Anaerotignum</taxon>
    </lineage>
</organism>
<dbReference type="SUPFAM" id="SSF88713">
    <property type="entry name" value="Glycoside hydrolase/deacetylase"/>
    <property type="match status" value="1"/>
</dbReference>
<dbReference type="InterPro" id="IPR050248">
    <property type="entry name" value="Polysacc_deacetylase_ArnD"/>
</dbReference>
<accession>A0A1M6TX97</accession>
<dbReference type="GO" id="GO:0005975">
    <property type="term" value="P:carbohydrate metabolic process"/>
    <property type="evidence" value="ECO:0007669"/>
    <property type="project" value="InterPro"/>
</dbReference>
<sequence>MDTSSIFGFIVALYASLTTCAVPPSDLPAQQQEQTAIVAEQETQEPAEPEVQPIYDPVATPKQPTVNAANVGYNDKKSWWFRRNADHLPPSAQDEIAIGNYDAYYLGDTQHKVIYLTFDEGYENGYTSKILDILKANDVKAAFFVTKSYMEDQPELVKRMVAEGHIVGNHSVSHPNMSDLSNEQILAELNGCAAYYKELTGQEMPKYFRPPEGVYSIRSLEQTKAAGYKTIFWSFAYNDWDPANQPGTQAAYDMVMNNYHNGSIMLLHAVSQSNTEALDQILKDLKAKGYVFQTLDQLPPATSIGQ</sequence>
<dbReference type="Gene3D" id="3.20.20.370">
    <property type="entry name" value="Glycoside hydrolase/deacetylase"/>
    <property type="match status" value="1"/>
</dbReference>
<feature type="domain" description="NodB homology" evidence="1">
    <location>
        <begin position="112"/>
        <end position="293"/>
    </location>
</feature>
<evidence type="ECO:0000259" key="1">
    <source>
        <dbReference type="PROSITE" id="PS51677"/>
    </source>
</evidence>
<reference evidence="2 3" key="1">
    <citation type="submission" date="2016-11" db="EMBL/GenBank/DDBJ databases">
        <authorList>
            <person name="Jaros S."/>
            <person name="Januszkiewicz K."/>
            <person name="Wedrychowicz H."/>
        </authorList>
    </citation>
    <scope>NUCLEOTIDE SEQUENCE [LARGE SCALE GENOMIC DNA]</scope>
    <source>
        <strain evidence="2 3">DSM 14214</strain>
    </source>
</reference>
<dbReference type="InterPro" id="IPR002509">
    <property type="entry name" value="NODB_dom"/>
</dbReference>
<dbReference type="OrthoDB" id="9812065at2"/>
<keyword evidence="3" id="KW-1185">Reference proteome</keyword>
<dbReference type="PROSITE" id="PS51677">
    <property type="entry name" value="NODB"/>
    <property type="match status" value="1"/>
</dbReference>
<dbReference type="InterPro" id="IPR011330">
    <property type="entry name" value="Glyco_hydro/deAcase_b/a-brl"/>
</dbReference>
<dbReference type="PANTHER" id="PTHR10587">
    <property type="entry name" value="GLYCOSYL TRANSFERASE-RELATED"/>
    <property type="match status" value="1"/>
</dbReference>
<evidence type="ECO:0000313" key="3">
    <source>
        <dbReference type="Proteomes" id="UP000183975"/>
    </source>
</evidence>
<dbReference type="AlphaFoldDB" id="A0A1M6TX97"/>